<proteinExistence type="predicted"/>
<comment type="caution">
    <text evidence="2">The sequence shown here is derived from an EMBL/GenBank/DDBJ whole genome shotgun (WGS) entry which is preliminary data.</text>
</comment>
<evidence type="ECO:0000313" key="3">
    <source>
        <dbReference type="Proteomes" id="UP000050465"/>
    </source>
</evidence>
<dbReference type="AlphaFoldDB" id="A0A0P7ZLN8"/>
<dbReference type="EMBL" id="LJZR01000027">
    <property type="protein sequence ID" value="KPQ33775.1"/>
    <property type="molecule type" value="Genomic_DNA"/>
</dbReference>
<organism evidence="2 3">
    <name type="scientific">Phormidesmis priestleyi Ana</name>
    <dbReference type="NCBI Taxonomy" id="1666911"/>
    <lineage>
        <taxon>Bacteria</taxon>
        <taxon>Bacillati</taxon>
        <taxon>Cyanobacteriota</taxon>
        <taxon>Cyanophyceae</taxon>
        <taxon>Leptolyngbyales</taxon>
        <taxon>Leptolyngbyaceae</taxon>
        <taxon>Phormidesmis</taxon>
    </lineage>
</organism>
<name>A0A0P7ZLN8_9CYAN</name>
<reference evidence="2 3" key="1">
    <citation type="submission" date="2015-09" db="EMBL/GenBank/DDBJ databases">
        <title>Identification and resolution of microdiversity through metagenomic sequencing of parallel consortia.</title>
        <authorList>
            <person name="Nelson W.C."/>
            <person name="Romine M.F."/>
            <person name="Lindemann S.R."/>
        </authorList>
    </citation>
    <scope>NUCLEOTIDE SEQUENCE [LARGE SCALE GENOMIC DNA]</scope>
    <source>
        <strain evidence="2">Ana</strain>
    </source>
</reference>
<sequence length="106" mass="11505">MTMPVMEHAPTAVAHRSVNKKTVAGLDSAISRRDSSLQNGGLERTRSSQSANQDKEGKELCSLGSKPSPYQPDHQVELLHLQAEVDALLIKLRTKSQKSLSAEIGL</sequence>
<gene>
    <name evidence="2" type="ORF">HLUCCA11_17340</name>
</gene>
<dbReference type="Proteomes" id="UP000050465">
    <property type="component" value="Unassembled WGS sequence"/>
</dbReference>
<accession>A0A0P7ZLN8</accession>
<protein>
    <submittedName>
        <fullName evidence="2">Uncharacterized protein</fullName>
    </submittedName>
</protein>
<feature type="region of interest" description="Disordered" evidence="1">
    <location>
        <begin position="24"/>
        <end position="73"/>
    </location>
</feature>
<evidence type="ECO:0000313" key="2">
    <source>
        <dbReference type="EMBL" id="KPQ33775.1"/>
    </source>
</evidence>
<evidence type="ECO:0000256" key="1">
    <source>
        <dbReference type="SAM" id="MobiDB-lite"/>
    </source>
</evidence>